<comment type="caution">
    <text evidence="8">The sequence shown here is derived from an EMBL/GenBank/DDBJ whole genome shotgun (WGS) entry which is preliminary data.</text>
</comment>
<dbReference type="STRING" id="1134406.ADN00_06725"/>
<dbReference type="InterPro" id="IPR043135">
    <property type="entry name" value="Fur_C"/>
</dbReference>
<dbReference type="PANTHER" id="PTHR33202:SF7">
    <property type="entry name" value="FERRIC UPTAKE REGULATION PROTEIN"/>
    <property type="match status" value="1"/>
</dbReference>
<evidence type="ECO:0000256" key="2">
    <source>
        <dbReference type="ARBA" id="ARBA00022491"/>
    </source>
</evidence>
<keyword evidence="7" id="KW-0479">Metal-binding</keyword>
<organism evidence="8 9">
    <name type="scientific">Ornatilinea apprima</name>
    <dbReference type="NCBI Taxonomy" id="1134406"/>
    <lineage>
        <taxon>Bacteria</taxon>
        <taxon>Bacillati</taxon>
        <taxon>Chloroflexota</taxon>
        <taxon>Anaerolineae</taxon>
        <taxon>Anaerolineales</taxon>
        <taxon>Anaerolineaceae</taxon>
        <taxon>Ornatilinea</taxon>
    </lineage>
</organism>
<dbReference type="GO" id="GO:0000976">
    <property type="term" value="F:transcription cis-regulatory region binding"/>
    <property type="evidence" value="ECO:0007669"/>
    <property type="project" value="TreeGrafter"/>
</dbReference>
<accession>A0A0P6XP74</accession>
<evidence type="ECO:0000256" key="5">
    <source>
        <dbReference type="ARBA" id="ARBA00023125"/>
    </source>
</evidence>
<dbReference type="CDD" id="cd07153">
    <property type="entry name" value="Fur_like"/>
    <property type="match status" value="1"/>
</dbReference>
<keyword evidence="4" id="KW-0805">Transcription regulation</keyword>
<dbReference type="EMBL" id="LGCL01000018">
    <property type="protein sequence ID" value="KPL78415.1"/>
    <property type="molecule type" value="Genomic_DNA"/>
</dbReference>
<keyword evidence="5" id="KW-0238">DNA-binding</keyword>
<dbReference type="InterPro" id="IPR002481">
    <property type="entry name" value="FUR"/>
</dbReference>
<evidence type="ECO:0000313" key="8">
    <source>
        <dbReference type="EMBL" id="KPL78415.1"/>
    </source>
</evidence>
<feature type="binding site" evidence="7">
    <location>
        <position position="120"/>
    </location>
    <ligand>
        <name>Zn(2+)</name>
        <dbReference type="ChEBI" id="CHEBI:29105"/>
    </ligand>
</feature>
<protein>
    <recommendedName>
        <fullName evidence="10">Fur family transcriptional regulator</fullName>
    </recommendedName>
</protein>
<dbReference type="AlphaFoldDB" id="A0A0P6XP74"/>
<dbReference type="PANTHER" id="PTHR33202">
    <property type="entry name" value="ZINC UPTAKE REGULATION PROTEIN"/>
    <property type="match status" value="1"/>
</dbReference>
<keyword evidence="9" id="KW-1185">Reference proteome</keyword>
<dbReference type="RefSeq" id="WP_075062213.1">
    <property type="nucleotide sequence ID" value="NZ_LGCL01000018.1"/>
</dbReference>
<dbReference type="Proteomes" id="UP000050417">
    <property type="component" value="Unassembled WGS sequence"/>
</dbReference>
<evidence type="ECO:0000313" key="9">
    <source>
        <dbReference type="Proteomes" id="UP000050417"/>
    </source>
</evidence>
<keyword evidence="6" id="KW-0804">Transcription</keyword>
<feature type="binding site" evidence="7">
    <location>
        <position position="83"/>
    </location>
    <ligand>
        <name>Zn(2+)</name>
        <dbReference type="ChEBI" id="CHEBI:29105"/>
    </ligand>
</feature>
<dbReference type="Gene3D" id="1.10.10.10">
    <property type="entry name" value="Winged helix-like DNA-binding domain superfamily/Winged helix DNA-binding domain"/>
    <property type="match status" value="1"/>
</dbReference>
<evidence type="ECO:0000256" key="6">
    <source>
        <dbReference type="ARBA" id="ARBA00023163"/>
    </source>
</evidence>
<proteinExistence type="inferred from homology"/>
<dbReference type="InterPro" id="IPR036388">
    <property type="entry name" value="WH-like_DNA-bd_sf"/>
</dbReference>
<name>A0A0P6XP74_9CHLR</name>
<evidence type="ECO:0000256" key="3">
    <source>
        <dbReference type="ARBA" id="ARBA00022833"/>
    </source>
</evidence>
<keyword evidence="2" id="KW-0678">Repressor</keyword>
<reference evidence="8 9" key="1">
    <citation type="submission" date="2015-07" db="EMBL/GenBank/DDBJ databases">
        <title>Genome sequence of Ornatilinea apprima DSM 23815.</title>
        <authorList>
            <person name="Hemp J."/>
            <person name="Ward L.M."/>
            <person name="Pace L.A."/>
            <person name="Fischer W.W."/>
        </authorList>
    </citation>
    <scope>NUCLEOTIDE SEQUENCE [LARGE SCALE GENOMIC DNA]</scope>
    <source>
        <strain evidence="8 9">P3M-1</strain>
    </source>
</reference>
<keyword evidence="3 7" id="KW-0862">Zinc</keyword>
<dbReference type="Gene3D" id="3.30.1490.190">
    <property type="match status" value="1"/>
</dbReference>
<dbReference type="InterPro" id="IPR036390">
    <property type="entry name" value="WH_DNA-bd_sf"/>
</dbReference>
<evidence type="ECO:0000256" key="1">
    <source>
        <dbReference type="ARBA" id="ARBA00007957"/>
    </source>
</evidence>
<evidence type="ECO:0000256" key="4">
    <source>
        <dbReference type="ARBA" id="ARBA00023015"/>
    </source>
</evidence>
<evidence type="ECO:0008006" key="10">
    <source>
        <dbReference type="Google" id="ProtNLM"/>
    </source>
</evidence>
<dbReference type="OrthoDB" id="8659436at2"/>
<gene>
    <name evidence="8" type="ORF">ADN00_06725</name>
</gene>
<dbReference type="GO" id="GO:0003700">
    <property type="term" value="F:DNA-binding transcription factor activity"/>
    <property type="evidence" value="ECO:0007669"/>
    <property type="project" value="InterPro"/>
</dbReference>
<feature type="binding site" evidence="7">
    <location>
        <position position="123"/>
    </location>
    <ligand>
        <name>Zn(2+)</name>
        <dbReference type="ChEBI" id="CHEBI:29105"/>
    </ligand>
</feature>
<sequence length="126" mass="14173">MRTSSVDQVILDVLAEEHHHLTAQQVYEHIRERMPAVNPSTIYRSLERLASEGKISVSDMGQGATVFESLADGMHHHLVCQSCGKCITVDHQLVGQFFAQVEKQLEFQVLTNHLILFGICKECQAK</sequence>
<comment type="similarity">
    <text evidence="1">Belongs to the Fur family.</text>
</comment>
<dbReference type="Pfam" id="PF01475">
    <property type="entry name" value="FUR"/>
    <property type="match status" value="1"/>
</dbReference>
<feature type="binding site" evidence="7">
    <location>
        <position position="80"/>
    </location>
    <ligand>
        <name>Zn(2+)</name>
        <dbReference type="ChEBI" id="CHEBI:29105"/>
    </ligand>
</feature>
<evidence type="ECO:0000256" key="7">
    <source>
        <dbReference type="PIRSR" id="PIRSR602481-1"/>
    </source>
</evidence>
<dbReference type="GO" id="GO:0045892">
    <property type="term" value="P:negative regulation of DNA-templated transcription"/>
    <property type="evidence" value="ECO:0007669"/>
    <property type="project" value="TreeGrafter"/>
</dbReference>
<comment type="cofactor">
    <cofactor evidence="7">
        <name>Zn(2+)</name>
        <dbReference type="ChEBI" id="CHEBI:29105"/>
    </cofactor>
    <text evidence="7">Binds 1 zinc ion per subunit.</text>
</comment>
<dbReference type="GO" id="GO:0008270">
    <property type="term" value="F:zinc ion binding"/>
    <property type="evidence" value="ECO:0007669"/>
    <property type="project" value="TreeGrafter"/>
</dbReference>
<dbReference type="GO" id="GO:1900376">
    <property type="term" value="P:regulation of secondary metabolite biosynthetic process"/>
    <property type="evidence" value="ECO:0007669"/>
    <property type="project" value="TreeGrafter"/>
</dbReference>
<dbReference type="SUPFAM" id="SSF46785">
    <property type="entry name" value="Winged helix' DNA-binding domain"/>
    <property type="match status" value="1"/>
</dbReference>